<sequence length="404" mass="47327">MIRTNRFPHIISRMDRNRDNLRITYEEWNLAISPLQIVRGLAALHILADGKCKIKLAKLISKALFGVIEVLGKTVHEDLNDLCINYLKSLSKGAIQIYFEENDLLKFDNELVEYIEKYYGTESREAEMIEFEMDERMKKEVIQTMCFQMNPNGQTLVNEMNKNIKEASQGIVEYVVRQDLKPKQKTRLVLITTFNSTFYWKPPGQIQEVETFFYETYEKITQTRSIIKGYRCDGLFRTCLTNDGIRVLELDSEIDDLKMYLFQPQMLFSNDFLKSLDGKQLRHYIDQISLEPLRQSVVIPCISINSPVGLRSVFASCNPFYHFIFKNKHPQFPYPCISQIFSPDKAEFGMIYGKGSRENYGPSHIYPLWDYYHKTKMVVKIGRPEMTKENDDEMKAITYSQRSD</sequence>
<name>A0A1S0U2P1_LOALO</name>
<dbReference type="OMA" id="VAPARCE"/>
<dbReference type="Pfam" id="PF00079">
    <property type="entry name" value="Serpin"/>
    <property type="match status" value="1"/>
</dbReference>
<feature type="domain" description="Serpin" evidence="1">
    <location>
        <begin position="26"/>
        <end position="317"/>
    </location>
</feature>
<dbReference type="GeneID" id="9941467"/>
<dbReference type="SUPFAM" id="SSF56574">
    <property type="entry name" value="Serpins"/>
    <property type="match status" value="1"/>
</dbReference>
<proteinExistence type="predicted"/>
<dbReference type="Gene3D" id="2.30.39.10">
    <property type="entry name" value="Alpha-1-antitrypsin, domain 1"/>
    <property type="match status" value="1"/>
</dbReference>
<reference evidence="2" key="1">
    <citation type="submission" date="2012-04" db="EMBL/GenBank/DDBJ databases">
        <title>The Genome Sequence of Loa loa.</title>
        <authorList>
            <consortium name="The Broad Institute Genome Sequencing Platform"/>
            <consortium name="Broad Institute Genome Sequencing Center for Infectious Disease"/>
            <person name="Nutman T.B."/>
            <person name="Fink D.L."/>
            <person name="Russ C."/>
            <person name="Young S."/>
            <person name="Zeng Q."/>
            <person name="Gargeya S."/>
            <person name="Alvarado L."/>
            <person name="Berlin A."/>
            <person name="Chapman S.B."/>
            <person name="Chen Z."/>
            <person name="Freedman E."/>
            <person name="Gellesch M."/>
            <person name="Goldberg J."/>
            <person name="Griggs A."/>
            <person name="Gujja S."/>
            <person name="Heilman E.R."/>
            <person name="Heiman D."/>
            <person name="Howarth C."/>
            <person name="Mehta T."/>
            <person name="Neiman D."/>
            <person name="Pearson M."/>
            <person name="Roberts A."/>
            <person name="Saif S."/>
            <person name="Shea T."/>
            <person name="Shenoy N."/>
            <person name="Sisk P."/>
            <person name="Stolte C."/>
            <person name="Sykes S."/>
            <person name="White J."/>
            <person name="Yandava C."/>
            <person name="Haas B."/>
            <person name="Henn M.R."/>
            <person name="Nusbaum C."/>
            <person name="Birren B."/>
        </authorList>
    </citation>
    <scope>NUCLEOTIDE SEQUENCE [LARGE SCALE GENOMIC DNA]</scope>
</reference>
<dbReference type="InParanoid" id="A0A1S0U2P1"/>
<dbReference type="KEGG" id="loa:LOAG_04069"/>
<accession>A0A1S0U2P1</accession>
<evidence type="ECO:0000259" key="1">
    <source>
        <dbReference type="Pfam" id="PF00079"/>
    </source>
</evidence>
<dbReference type="AlphaFoldDB" id="A0A1S0U2P1"/>
<organism evidence="2">
    <name type="scientific">Loa loa</name>
    <name type="common">Eye worm</name>
    <name type="synonym">Filaria loa</name>
    <dbReference type="NCBI Taxonomy" id="7209"/>
    <lineage>
        <taxon>Eukaryota</taxon>
        <taxon>Metazoa</taxon>
        <taxon>Ecdysozoa</taxon>
        <taxon>Nematoda</taxon>
        <taxon>Chromadorea</taxon>
        <taxon>Rhabditida</taxon>
        <taxon>Spirurina</taxon>
        <taxon>Spiruromorpha</taxon>
        <taxon>Filarioidea</taxon>
        <taxon>Onchocercidae</taxon>
        <taxon>Loa</taxon>
    </lineage>
</organism>
<evidence type="ECO:0000313" key="2">
    <source>
        <dbReference type="EMBL" id="EFO24417.1"/>
    </source>
</evidence>
<dbReference type="OrthoDB" id="5834349at2759"/>
<dbReference type="EMBL" id="JH712171">
    <property type="protein sequence ID" value="EFO24417.1"/>
    <property type="molecule type" value="Genomic_DNA"/>
</dbReference>
<dbReference type="Gene3D" id="3.30.497.10">
    <property type="entry name" value="Antithrombin, subunit I, domain 2"/>
    <property type="match status" value="1"/>
</dbReference>
<dbReference type="InterPro" id="IPR036186">
    <property type="entry name" value="Serpin_sf"/>
</dbReference>
<dbReference type="CTD" id="9941467"/>
<dbReference type="InterPro" id="IPR023796">
    <property type="entry name" value="Serpin_dom"/>
</dbReference>
<protein>
    <recommendedName>
        <fullName evidence="1">Serpin domain-containing protein</fullName>
    </recommendedName>
</protein>
<gene>
    <name evidence="2" type="ORF">LOAG_04069</name>
</gene>
<dbReference type="RefSeq" id="XP_003139654.1">
    <property type="nucleotide sequence ID" value="XM_003139606.1"/>
</dbReference>
<dbReference type="InterPro" id="IPR042185">
    <property type="entry name" value="Serpin_sf_2"/>
</dbReference>
<dbReference type="InterPro" id="IPR042178">
    <property type="entry name" value="Serpin_sf_1"/>
</dbReference>